<keyword evidence="3" id="KW-1185">Reference proteome</keyword>
<comment type="caution">
    <text evidence="2">The sequence shown here is derived from an EMBL/GenBank/DDBJ whole genome shotgun (WGS) entry which is preliminary data.</text>
</comment>
<dbReference type="GeneID" id="79267855"/>
<evidence type="ECO:0000313" key="2">
    <source>
        <dbReference type="EMBL" id="MFC7236147.1"/>
    </source>
</evidence>
<gene>
    <name evidence="2" type="ORF">ACFQJ4_12550</name>
</gene>
<reference evidence="2 3" key="1">
    <citation type="journal article" date="2019" name="Int. J. Syst. Evol. Microbiol.">
        <title>The Global Catalogue of Microorganisms (GCM) 10K type strain sequencing project: providing services to taxonomists for standard genome sequencing and annotation.</title>
        <authorList>
            <consortium name="The Broad Institute Genomics Platform"/>
            <consortium name="The Broad Institute Genome Sequencing Center for Infectious Disease"/>
            <person name="Wu L."/>
            <person name="Ma J."/>
        </authorList>
    </citation>
    <scope>NUCLEOTIDE SEQUENCE [LARGE SCALE GENOMIC DNA]</scope>
    <source>
        <strain evidence="2 3">DT85</strain>
    </source>
</reference>
<proteinExistence type="predicted"/>
<evidence type="ECO:0000256" key="1">
    <source>
        <dbReference type="SAM" id="MobiDB-lite"/>
    </source>
</evidence>
<dbReference type="Pfam" id="PF24372">
    <property type="entry name" value="DUF7528"/>
    <property type="match status" value="1"/>
</dbReference>
<dbReference type="InterPro" id="IPR055950">
    <property type="entry name" value="DUF7528"/>
</dbReference>
<accession>A0ABD5ZRF0</accession>
<organism evidence="2 3">
    <name type="scientific">Halosegnis marinus</name>
    <dbReference type="NCBI Taxonomy" id="3034023"/>
    <lineage>
        <taxon>Archaea</taxon>
        <taxon>Methanobacteriati</taxon>
        <taxon>Methanobacteriota</taxon>
        <taxon>Stenosarchaea group</taxon>
        <taxon>Halobacteria</taxon>
        <taxon>Halobacteriales</taxon>
        <taxon>Natronomonadaceae</taxon>
        <taxon>Halosegnis</taxon>
    </lineage>
</organism>
<dbReference type="AlphaFoldDB" id="A0ABD5ZRF0"/>
<name>A0ABD5ZRF0_9EURY</name>
<evidence type="ECO:0000313" key="3">
    <source>
        <dbReference type="Proteomes" id="UP001596398"/>
    </source>
</evidence>
<dbReference type="EMBL" id="JBHTAP010000001">
    <property type="protein sequence ID" value="MFC7236147.1"/>
    <property type="molecule type" value="Genomic_DNA"/>
</dbReference>
<dbReference type="Proteomes" id="UP001596398">
    <property type="component" value="Unassembled WGS sequence"/>
</dbReference>
<sequence>MSRADAERLAAAVDDAMTDRREFLRTTGEHRADGSYVVARRGADSAGNRKVFDSFARAERLFARLPDRFGAEDAARTGITGSRRHMLVRHFAEHPAFDCRLASRSPLVAEKTPGGEPRAEAVADD</sequence>
<dbReference type="RefSeq" id="WP_382211857.1">
    <property type="nucleotide sequence ID" value="NZ_CP119802.1"/>
</dbReference>
<protein>
    <submittedName>
        <fullName evidence="2">Uncharacterized protein</fullName>
    </submittedName>
</protein>
<feature type="region of interest" description="Disordered" evidence="1">
    <location>
        <begin position="105"/>
        <end position="125"/>
    </location>
</feature>